<keyword evidence="2" id="KW-0812">Transmembrane</keyword>
<accession>A0A895Y4U0</accession>
<feature type="transmembrane region" description="Helical" evidence="2">
    <location>
        <begin position="65"/>
        <end position="85"/>
    </location>
</feature>
<dbReference type="PANTHER" id="PTHR34473:SF2">
    <property type="entry name" value="UPF0699 TRANSMEMBRANE PROTEIN YDBT"/>
    <property type="match status" value="1"/>
</dbReference>
<dbReference type="KEGG" id="nhy:JQS43_13470"/>
<dbReference type="AlphaFoldDB" id="A0A895Y4U0"/>
<evidence type="ECO:0000313" key="4">
    <source>
        <dbReference type="EMBL" id="QSB12707.1"/>
    </source>
</evidence>
<evidence type="ECO:0000256" key="2">
    <source>
        <dbReference type="SAM" id="Phobius"/>
    </source>
</evidence>
<evidence type="ECO:0000313" key="5">
    <source>
        <dbReference type="Proteomes" id="UP000662857"/>
    </source>
</evidence>
<feature type="domain" description="YdbS-like PH" evidence="3">
    <location>
        <begin position="434"/>
        <end position="511"/>
    </location>
</feature>
<dbReference type="PANTHER" id="PTHR34473">
    <property type="entry name" value="UPF0699 TRANSMEMBRANE PROTEIN YDBS"/>
    <property type="match status" value="1"/>
</dbReference>
<protein>
    <submittedName>
        <fullName evidence="4">PH domain-containing protein</fullName>
    </submittedName>
</protein>
<keyword evidence="2" id="KW-1133">Transmembrane helix</keyword>
<dbReference type="Proteomes" id="UP000662857">
    <property type="component" value="Chromosome"/>
</dbReference>
<feature type="transmembrane region" description="Helical" evidence="2">
    <location>
        <begin position="387"/>
        <end position="408"/>
    </location>
</feature>
<dbReference type="InterPro" id="IPR014529">
    <property type="entry name" value="UCP026631"/>
</dbReference>
<feature type="region of interest" description="Disordered" evidence="1">
    <location>
        <begin position="1"/>
        <end position="28"/>
    </location>
</feature>
<reference evidence="4" key="1">
    <citation type="submission" date="2021-02" db="EMBL/GenBank/DDBJ databases">
        <title>Natrosporangium hydrolyticum gen. nov., sp. nov, a haloalkaliphilic actinobacterium from a soda solonchak soil.</title>
        <authorList>
            <person name="Sorokin D.Y."/>
            <person name="Khijniak T.V."/>
            <person name="Zakharycheva A.P."/>
            <person name="Boueva O.V."/>
            <person name="Ariskina E.V."/>
            <person name="Hahnke R.L."/>
            <person name="Bunk B."/>
            <person name="Sproer C."/>
            <person name="Schumann P."/>
            <person name="Evtushenko L.I."/>
            <person name="Kublanov I.V."/>
        </authorList>
    </citation>
    <scope>NUCLEOTIDE SEQUENCE</scope>
    <source>
        <strain evidence="4">DSM 106523</strain>
    </source>
</reference>
<evidence type="ECO:0000259" key="3">
    <source>
        <dbReference type="Pfam" id="PF03703"/>
    </source>
</evidence>
<organism evidence="4 5">
    <name type="scientific">Natronosporangium hydrolyticum</name>
    <dbReference type="NCBI Taxonomy" id="2811111"/>
    <lineage>
        <taxon>Bacteria</taxon>
        <taxon>Bacillati</taxon>
        <taxon>Actinomycetota</taxon>
        <taxon>Actinomycetes</taxon>
        <taxon>Micromonosporales</taxon>
        <taxon>Micromonosporaceae</taxon>
        <taxon>Natronosporangium</taxon>
    </lineage>
</organism>
<proteinExistence type="predicted"/>
<gene>
    <name evidence="4" type="ORF">JQS43_13470</name>
</gene>
<dbReference type="EMBL" id="CP070499">
    <property type="protein sequence ID" value="QSB12707.1"/>
    <property type="molecule type" value="Genomic_DNA"/>
</dbReference>
<feature type="transmembrane region" description="Helical" evidence="2">
    <location>
        <begin position="206"/>
        <end position="227"/>
    </location>
</feature>
<keyword evidence="5" id="KW-1185">Reference proteome</keyword>
<dbReference type="Pfam" id="PF03703">
    <property type="entry name" value="bPH_2"/>
    <property type="match status" value="2"/>
</dbReference>
<feature type="region of interest" description="Disordered" evidence="1">
    <location>
        <begin position="522"/>
        <end position="545"/>
    </location>
</feature>
<sequence length="545" mass="58173">MTSREPAAPAISEVTDPPPRSPSPEPPWRRLDSRMILVDAVQTLLALTPAVAAVTIFGVEPSLGTLWPALAVAAWGVVSAGTDALRWIKTRYRITDEYVEGRTGLLVRQYRSVRRDRIRSVDTTATLRHRLGGLRVVSIGAGQQANTGEAALALDAISRSDAERLRRDLLGEAAPAAAATGDQQRPEPPSDPVLAELRWSWIGYNLFSVWAYLAAAGVLWGAMWLGGSVGLDLVGWVTGLLDWRSLGWFWSVMIGFAAISLLGVGVLATGFVTEYWRFRLTRVPRPEGSALRTSQGLFKTRQIDRDEGRIRGIQISEPVLWRWLGVADTNVISTGLNEGGLSPASTILPRGPVTVARRVAAEVLRAAPNPLTAPLRPHPAAAGRRRYWWGIAIAAAVVAAAGIAATTIEPVPNWAPLLASALLPLTLLAAAVAYRALGHTLAGSYLVVRSGLVSRATVALHGGAIVGWRLRQSLWQRRLGLLSLTATTAAGYGAYEATDLAADDALALADQAAPGLLRPFLLTDHEPGGDRSGDPPPGSKEINDG</sequence>
<feature type="transmembrane region" description="Helical" evidence="2">
    <location>
        <begin position="414"/>
        <end position="434"/>
    </location>
</feature>
<feature type="domain" description="YdbS-like PH" evidence="3">
    <location>
        <begin position="87"/>
        <end position="167"/>
    </location>
</feature>
<feature type="transmembrane region" description="Helical" evidence="2">
    <location>
        <begin position="36"/>
        <end position="59"/>
    </location>
</feature>
<name>A0A895Y4U0_9ACTN</name>
<feature type="compositionally biased region" description="Basic and acidic residues" evidence="1">
    <location>
        <begin position="523"/>
        <end position="533"/>
    </location>
</feature>
<evidence type="ECO:0000256" key="1">
    <source>
        <dbReference type="SAM" id="MobiDB-lite"/>
    </source>
</evidence>
<feature type="transmembrane region" description="Helical" evidence="2">
    <location>
        <begin position="247"/>
        <end position="272"/>
    </location>
</feature>
<feature type="compositionally biased region" description="Pro residues" evidence="1">
    <location>
        <begin position="16"/>
        <end position="26"/>
    </location>
</feature>
<dbReference type="InterPro" id="IPR005182">
    <property type="entry name" value="YdbS-like_PH"/>
</dbReference>
<dbReference type="RefSeq" id="WP_239674747.1">
    <property type="nucleotide sequence ID" value="NZ_CP070499.1"/>
</dbReference>
<dbReference type="PIRSF" id="PIRSF026631">
    <property type="entry name" value="UCP026631"/>
    <property type="match status" value="1"/>
</dbReference>
<keyword evidence="2" id="KW-0472">Membrane</keyword>